<dbReference type="PANTHER" id="PTHR22811">
    <property type="entry name" value="TRANSMEMBRANE EMP24 DOMAIN-CONTAINING PROTEIN"/>
    <property type="match status" value="1"/>
</dbReference>
<feature type="transmembrane region" description="Helical" evidence="7">
    <location>
        <begin position="71"/>
        <end position="91"/>
    </location>
</feature>
<comment type="subcellular location">
    <subcellularLocation>
        <location evidence="1">Membrane</location>
        <topology evidence="1">Single-pass type I membrane protein</topology>
    </subcellularLocation>
</comment>
<accession>A0A8H7BTX5</accession>
<evidence type="ECO:0000313" key="9">
    <source>
        <dbReference type="EMBL" id="KAF7730585.1"/>
    </source>
</evidence>
<evidence type="ECO:0000256" key="3">
    <source>
        <dbReference type="ARBA" id="ARBA00022692"/>
    </source>
</evidence>
<evidence type="ECO:0000256" key="2">
    <source>
        <dbReference type="ARBA" id="ARBA00007104"/>
    </source>
</evidence>
<sequence length="101" mass="12077">MSSIPAKHVSFNVHDMQKFEDDTKEHIDPIEREIRELADSIFAIKSEQEYIIVRERQHRNTAESTNSRVKWWSLAQVALLIAVCFWQVIYLKRFFEVKRVV</sequence>
<evidence type="ECO:0000256" key="7">
    <source>
        <dbReference type="SAM" id="Phobius"/>
    </source>
</evidence>
<dbReference type="Proteomes" id="UP000605846">
    <property type="component" value="Unassembled WGS sequence"/>
</dbReference>
<dbReference type="OrthoDB" id="62956at2759"/>
<dbReference type="AlphaFoldDB" id="A0A8H7BTX5"/>
<evidence type="ECO:0000259" key="8">
    <source>
        <dbReference type="SMART" id="SM01190"/>
    </source>
</evidence>
<feature type="domain" description="GOLD" evidence="8">
    <location>
        <begin position="3"/>
        <end position="96"/>
    </location>
</feature>
<organism evidence="9 10">
    <name type="scientific">Apophysomyces ossiformis</name>
    <dbReference type="NCBI Taxonomy" id="679940"/>
    <lineage>
        <taxon>Eukaryota</taxon>
        <taxon>Fungi</taxon>
        <taxon>Fungi incertae sedis</taxon>
        <taxon>Mucoromycota</taxon>
        <taxon>Mucoromycotina</taxon>
        <taxon>Mucoromycetes</taxon>
        <taxon>Mucorales</taxon>
        <taxon>Mucorineae</taxon>
        <taxon>Mucoraceae</taxon>
        <taxon>Apophysomyces</taxon>
    </lineage>
</organism>
<evidence type="ECO:0000313" key="10">
    <source>
        <dbReference type="Proteomes" id="UP000605846"/>
    </source>
</evidence>
<dbReference type="InterPro" id="IPR009038">
    <property type="entry name" value="GOLD_dom"/>
</dbReference>
<protein>
    <submittedName>
        <fullName evidence="9">p24 complex component</fullName>
    </submittedName>
</protein>
<evidence type="ECO:0000256" key="1">
    <source>
        <dbReference type="ARBA" id="ARBA00004479"/>
    </source>
</evidence>
<keyword evidence="3 7" id="KW-0812">Transmembrane</keyword>
<keyword evidence="6 7" id="KW-0472">Membrane</keyword>
<keyword evidence="10" id="KW-1185">Reference proteome</keyword>
<dbReference type="EMBL" id="JABAYA010000015">
    <property type="protein sequence ID" value="KAF7730585.1"/>
    <property type="molecule type" value="Genomic_DNA"/>
</dbReference>
<dbReference type="GO" id="GO:0016020">
    <property type="term" value="C:membrane"/>
    <property type="evidence" value="ECO:0007669"/>
    <property type="project" value="UniProtKB-SubCell"/>
</dbReference>
<proteinExistence type="inferred from homology"/>
<keyword evidence="4" id="KW-0732">Signal</keyword>
<dbReference type="SMART" id="SM01190">
    <property type="entry name" value="EMP24_GP25L"/>
    <property type="match status" value="1"/>
</dbReference>
<dbReference type="Pfam" id="PF01105">
    <property type="entry name" value="EMP24_GP25L"/>
    <property type="match status" value="1"/>
</dbReference>
<comment type="similarity">
    <text evidence="2">Belongs to the EMP24/GP25L family.</text>
</comment>
<keyword evidence="5 7" id="KW-1133">Transmembrane helix</keyword>
<comment type="caution">
    <text evidence="9">The sequence shown here is derived from an EMBL/GenBank/DDBJ whole genome shotgun (WGS) entry which is preliminary data.</text>
</comment>
<evidence type="ECO:0000256" key="4">
    <source>
        <dbReference type="ARBA" id="ARBA00022729"/>
    </source>
</evidence>
<evidence type="ECO:0000256" key="6">
    <source>
        <dbReference type="ARBA" id="ARBA00023136"/>
    </source>
</evidence>
<evidence type="ECO:0000256" key="5">
    <source>
        <dbReference type="ARBA" id="ARBA00022989"/>
    </source>
</evidence>
<reference evidence="9" key="1">
    <citation type="submission" date="2020-01" db="EMBL/GenBank/DDBJ databases">
        <title>Genome Sequencing of Three Apophysomyces-Like Fungal Strains Confirms a Novel Fungal Genus in the Mucoromycota with divergent Burkholderia-like Endosymbiotic Bacteria.</title>
        <authorList>
            <person name="Stajich J.E."/>
            <person name="Macias A.M."/>
            <person name="Carter-House D."/>
            <person name="Lovett B."/>
            <person name="Kasson L.R."/>
            <person name="Berry K."/>
            <person name="Grigoriev I."/>
            <person name="Chang Y."/>
            <person name="Spatafora J."/>
            <person name="Kasson M.T."/>
        </authorList>
    </citation>
    <scope>NUCLEOTIDE SEQUENCE</scope>
    <source>
        <strain evidence="9">NRRL A-21654</strain>
    </source>
</reference>
<name>A0A8H7BTX5_9FUNG</name>
<dbReference type="InterPro" id="IPR015720">
    <property type="entry name" value="Emp24-like"/>
</dbReference>
<gene>
    <name evidence="9" type="primary">EMP24_1</name>
    <name evidence="9" type="ORF">EC973_001967</name>
</gene>